<keyword evidence="3" id="KW-1185">Reference proteome</keyword>
<dbReference type="Proteomes" id="UP001159405">
    <property type="component" value="Unassembled WGS sequence"/>
</dbReference>
<dbReference type="EMBL" id="CALNXK010000151">
    <property type="protein sequence ID" value="CAH3169587.1"/>
    <property type="molecule type" value="Genomic_DNA"/>
</dbReference>
<reference evidence="2 3" key="1">
    <citation type="submission" date="2022-05" db="EMBL/GenBank/DDBJ databases">
        <authorList>
            <consortium name="Genoscope - CEA"/>
            <person name="William W."/>
        </authorList>
    </citation>
    <scope>NUCLEOTIDE SEQUENCE [LARGE SCALE GENOMIC DNA]</scope>
</reference>
<name>A0ABN8QSA4_9CNID</name>
<protein>
    <recommendedName>
        <fullName evidence="1">Histidine N-acetyltransferase C-terminal domain-containing protein</fullName>
    </recommendedName>
</protein>
<gene>
    <name evidence="2" type="ORF">PLOB_00010293</name>
</gene>
<dbReference type="PANTHER" id="PTHR47403">
    <property type="entry name" value="LOC100145250 PROTEIN"/>
    <property type="match status" value="1"/>
</dbReference>
<sequence>MASVVNFLQQRSRVFLSKCRRVQLLSGRKVSTGRIHSDFQCRLAESTDFDAVVKLSEGLYNGYDFLPVVYHKWLKKENVAMMLLYAGKSLIGLQAGCIVDEGKTLVWRAARVAHNLEGQGLQRKLAVKLGEHVQAKFPEVSRIRTATHLEPQRKSRNSFEKRLERDELSFFVEEKSARKFDRLNFRTSLRTEDEFQVQSCTKEYFANIMLSSSVITELCPNNILVFDWCPYEPLRSNVDLILKEDHNTHFFAEKNSAEASPKSFSYGVHAKTVETEKWEASVYSDDPAIFQAHLLHQFKRACEIIDSKFTFFSVQDRTMTGYARKILGEMLQLKEANLLKGTTMKVFERPFTS</sequence>
<evidence type="ECO:0000259" key="1">
    <source>
        <dbReference type="Pfam" id="PF24066"/>
    </source>
</evidence>
<dbReference type="Pfam" id="PF24066">
    <property type="entry name" value="Hisat_C"/>
    <property type="match status" value="1"/>
</dbReference>
<organism evidence="2 3">
    <name type="scientific">Porites lobata</name>
    <dbReference type="NCBI Taxonomy" id="104759"/>
    <lineage>
        <taxon>Eukaryota</taxon>
        <taxon>Metazoa</taxon>
        <taxon>Cnidaria</taxon>
        <taxon>Anthozoa</taxon>
        <taxon>Hexacorallia</taxon>
        <taxon>Scleractinia</taxon>
        <taxon>Fungiina</taxon>
        <taxon>Poritidae</taxon>
        <taxon>Porites</taxon>
    </lineage>
</organism>
<dbReference type="PANTHER" id="PTHR47403:SF6">
    <property type="entry name" value="N-ACETYLTRANSFERASE DOMAIN-CONTAINING PROTEIN"/>
    <property type="match status" value="1"/>
</dbReference>
<feature type="domain" description="Histidine N-acetyltransferase C-terminal" evidence="1">
    <location>
        <begin position="199"/>
        <end position="312"/>
    </location>
</feature>
<evidence type="ECO:0000313" key="2">
    <source>
        <dbReference type="EMBL" id="CAH3169587.1"/>
    </source>
</evidence>
<evidence type="ECO:0000313" key="3">
    <source>
        <dbReference type="Proteomes" id="UP001159405"/>
    </source>
</evidence>
<comment type="caution">
    <text evidence="2">The sequence shown here is derived from an EMBL/GenBank/DDBJ whole genome shotgun (WGS) entry which is preliminary data.</text>
</comment>
<proteinExistence type="predicted"/>
<dbReference type="InterPro" id="IPR056483">
    <property type="entry name" value="Hisat_C"/>
</dbReference>
<accession>A0ABN8QSA4</accession>